<feature type="transmembrane region" description="Helical" evidence="1">
    <location>
        <begin position="29"/>
        <end position="46"/>
    </location>
</feature>
<keyword evidence="1" id="KW-1133">Transmembrane helix</keyword>
<keyword evidence="1" id="KW-0472">Membrane</keyword>
<evidence type="ECO:0000256" key="1">
    <source>
        <dbReference type="SAM" id="Phobius"/>
    </source>
</evidence>
<keyword evidence="1" id="KW-0812">Transmembrane</keyword>
<organism evidence="2">
    <name type="scientific">Ixodes ricinus</name>
    <name type="common">Common tick</name>
    <name type="synonym">Acarus ricinus</name>
    <dbReference type="NCBI Taxonomy" id="34613"/>
    <lineage>
        <taxon>Eukaryota</taxon>
        <taxon>Metazoa</taxon>
        <taxon>Ecdysozoa</taxon>
        <taxon>Arthropoda</taxon>
        <taxon>Chelicerata</taxon>
        <taxon>Arachnida</taxon>
        <taxon>Acari</taxon>
        <taxon>Parasitiformes</taxon>
        <taxon>Ixodida</taxon>
        <taxon>Ixodoidea</taxon>
        <taxon>Ixodidae</taxon>
        <taxon>Ixodinae</taxon>
        <taxon>Ixodes</taxon>
    </lineage>
</organism>
<reference evidence="2" key="1">
    <citation type="submission" date="2019-12" db="EMBL/GenBank/DDBJ databases">
        <title>An insight into the sialome of adult female Ixodes ricinus ticks feeding for 6 days.</title>
        <authorList>
            <person name="Perner J."/>
            <person name="Ribeiro J.M.C."/>
        </authorList>
    </citation>
    <scope>NUCLEOTIDE SEQUENCE</scope>
    <source>
        <strain evidence="2">Semi-engorged</strain>
        <tissue evidence="2">Salivary glands</tissue>
    </source>
</reference>
<feature type="transmembrane region" description="Helical" evidence="1">
    <location>
        <begin position="58"/>
        <end position="77"/>
    </location>
</feature>
<proteinExistence type="predicted"/>
<protein>
    <submittedName>
        <fullName evidence="2">Uncharacterized protein</fullName>
    </submittedName>
</protein>
<name>A0A6B0UEN0_IXORI</name>
<sequence>MTPLLPILSAITLPASVDMAFTGWRCKLVWFFMYLFASPKVVVVRIISRKVILLFPSFYLTCLTSSGALVAIPAMLFPRAVESTGRGQGGVSFAKAATE</sequence>
<evidence type="ECO:0000313" key="2">
    <source>
        <dbReference type="EMBL" id="MXU87920.1"/>
    </source>
</evidence>
<dbReference type="AlphaFoldDB" id="A0A6B0UEN0"/>
<accession>A0A6B0UEN0</accession>
<dbReference type="EMBL" id="GIFC01005837">
    <property type="protein sequence ID" value="MXU87920.1"/>
    <property type="molecule type" value="Transcribed_RNA"/>
</dbReference>